<dbReference type="Pfam" id="PF25183">
    <property type="entry name" value="OMP_b-brl_4"/>
    <property type="match status" value="1"/>
</dbReference>
<gene>
    <name evidence="2" type="ORF">HDF14_003971</name>
</gene>
<dbReference type="InterPro" id="IPR057601">
    <property type="entry name" value="Oar-like_b-barrel"/>
</dbReference>
<reference evidence="2 3" key="1">
    <citation type="submission" date="2020-08" db="EMBL/GenBank/DDBJ databases">
        <title>Genomic Encyclopedia of Type Strains, Phase IV (KMG-V): Genome sequencing to study the core and pangenomes of soil and plant-associated prokaryotes.</title>
        <authorList>
            <person name="Whitman W."/>
        </authorList>
    </citation>
    <scope>NUCLEOTIDE SEQUENCE [LARGE SCALE GENOMIC DNA]</scope>
    <source>
        <strain evidence="2 3">X5P2</strain>
    </source>
</reference>
<sequence>MVHGAFGIFYSPEGNIFNDLGENPPLLELYSAAYNPAQIPQTAQLLRSGFPATLPAIDPLHPTGQVKTTGPKRLLPRITEWNLGLEKELPGSWVMGLAYVGTQGQRLWDNEASDLNQAPVPLDSNFGPAPNYGRPYFSTDPGLSDILTIDYPRFNLHFNALEGKLQKKVSNSLTMLASYTWSKDIGTSHGTAGTSVQDSYNTNGERGYVEPDFRHRFTISYTYKLPFGKGRQFGGNTGRSADLAFGGWELSGITVARTGEHAKEGTSID</sequence>
<keyword evidence="3" id="KW-1185">Reference proteome</keyword>
<protein>
    <recommendedName>
        <fullName evidence="1">TonB-dependent transporter Oar-like beta-barrel domain-containing protein</fullName>
    </recommendedName>
</protein>
<dbReference type="EMBL" id="JACHEB010000010">
    <property type="protein sequence ID" value="MBB5330336.1"/>
    <property type="molecule type" value="Genomic_DNA"/>
</dbReference>
<dbReference type="RefSeq" id="WP_183979731.1">
    <property type="nucleotide sequence ID" value="NZ_JACHEB010000010.1"/>
</dbReference>
<comment type="caution">
    <text evidence="2">The sequence shown here is derived from an EMBL/GenBank/DDBJ whole genome shotgun (WGS) entry which is preliminary data.</text>
</comment>
<organism evidence="2 3">
    <name type="scientific">Tunturiibacter gelidiferens</name>
    <dbReference type="NCBI Taxonomy" id="3069689"/>
    <lineage>
        <taxon>Bacteria</taxon>
        <taxon>Pseudomonadati</taxon>
        <taxon>Acidobacteriota</taxon>
        <taxon>Terriglobia</taxon>
        <taxon>Terriglobales</taxon>
        <taxon>Acidobacteriaceae</taxon>
        <taxon>Tunturiibacter</taxon>
    </lineage>
</organism>
<name>A0A9X0U598_9BACT</name>
<feature type="domain" description="TonB-dependent transporter Oar-like beta-barrel" evidence="1">
    <location>
        <begin position="2"/>
        <end position="261"/>
    </location>
</feature>
<dbReference type="AlphaFoldDB" id="A0A9X0U598"/>
<evidence type="ECO:0000313" key="3">
    <source>
        <dbReference type="Proteomes" id="UP000535182"/>
    </source>
</evidence>
<accession>A0A9X0U598</accession>
<evidence type="ECO:0000313" key="2">
    <source>
        <dbReference type="EMBL" id="MBB5330336.1"/>
    </source>
</evidence>
<evidence type="ECO:0000259" key="1">
    <source>
        <dbReference type="Pfam" id="PF25183"/>
    </source>
</evidence>
<dbReference type="Proteomes" id="UP000535182">
    <property type="component" value="Unassembled WGS sequence"/>
</dbReference>
<proteinExistence type="predicted"/>